<reference evidence="2 3" key="1">
    <citation type="journal article" date="2016" name="Sci. Rep.">
        <title>The genome sequence of the outbreeding globe artichoke constructed de novo incorporating a phase-aware low-pass sequencing strategy of F1 progeny.</title>
        <authorList>
            <person name="Scaglione D."/>
            <person name="Reyes-Chin-Wo S."/>
            <person name="Acquadro A."/>
            <person name="Froenicke L."/>
            <person name="Portis E."/>
            <person name="Beitel C."/>
            <person name="Tirone M."/>
            <person name="Mauro R."/>
            <person name="Lo Monaco A."/>
            <person name="Mauromicale G."/>
            <person name="Faccioli P."/>
            <person name="Cattivelli L."/>
            <person name="Rieseberg L."/>
            <person name="Michelmore R."/>
            <person name="Lanteri S."/>
        </authorList>
    </citation>
    <scope>NUCLEOTIDE SEQUENCE [LARGE SCALE GENOMIC DNA]</scope>
    <source>
        <strain evidence="2">2C</strain>
    </source>
</reference>
<accession>A0A124RGA7</accession>
<dbReference type="Gramene" id="KVG82864">
    <property type="protein sequence ID" value="KVG82864"/>
    <property type="gene ID" value="Ccrd_026173"/>
</dbReference>
<feature type="compositionally biased region" description="Acidic residues" evidence="1">
    <location>
        <begin position="33"/>
        <end position="43"/>
    </location>
</feature>
<evidence type="ECO:0000313" key="2">
    <source>
        <dbReference type="EMBL" id="KVG82864.1"/>
    </source>
</evidence>
<organism evidence="2 3">
    <name type="scientific">Cynara cardunculus var. scolymus</name>
    <name type="common">Globe artichoke</name>
    <name type="synonym">Cynara scolymus</name>
    <dbReference type="NCBI Taxonomy" id="59895"/>
    <lineage>
        <taxon>Eukaryota</taxon>
        <taxon>Viridiplantae</taxon>
        <taxon>Streptophyta</taxon>
        <taxon>Embryophyta</taxon>
        <taxon>Tracheophyta</taxon>
        <taxon>Spermatophyta</taxon>
        <taxon>Magnoliopsida</taxon>
        <taxon>eudicotyledons</taxon>
        <taxon>Gunneridae</taxon>
        <taxon>Pentapetalae</taxon>
        <taxon>asterids</taxon>
        <taxon>campanulids</taxon>
        <taxon>Asterales</taxon>
        <taxon>Asteraceae</taxon>
        <taxon>Carduoideae</taxon>
        <taxon>Cardueae</taxon>
        <taxon>Carduinae</taxon>
        <taxon>Cynara</taxon>
    </lineage>
</organism>
<dbReference type="EMBL" id="LEKV01007565">
    <property type="protein sequence ID" value="KVG82864.1"/>
    <property type="molecule type" value="Genomic_DNA"/>
</dbReference>
<comment type="caution">
    <text evidence="2">The sequence shown here is derived from an EMBL/GenBank/DDBJ whole genome shotgun (WGS) entry which is preliminary data.</text>
</comment>
<feature type="region of interest" description="Disordered" evidence="1">
    <location>
        <begin position="105"/>
        <end position="161"/>
    </location>
</feature>
<evidence type="ECO:0000256" key="1">
    <source>
        <dbReference type="SAM" id="MobiDB-lite"/>
    </source>
</evidence>
<feature type="region of interest" description="Disordered" evidence="1">
    <location>
        <begin position="1"/>
        <end position="93"/>
    </location>
</feature>
<gene>
    <name evidence="2" type="ORF">Ccrd_026173</name>
</gene>
<feature type="compositionally biased region" description="Basic and acidic residues" evidence="1">
    <location>
        <begin position="125"/>
        <end position="140"/>
    </location>
</feature>
<keyword evidence="3" id="KW-1185">Reference proteome</keyword>
<name>A0A124RGA7_CYNCS</name>
<dbReference type="STRING" id="59895.A0A124RGA7"/>
<proteinExistence type="predicted"/>
<dbReference type="Proteomes" id="UP000243975">
    <property type="component" value="Unassembled WGS sequence"/>
</dbReference>
<feature type="compositionally biased region" description="Low complexity" evidence="1">
    <location>
        <begin position="11"/>
        <end position="31"/>
    </location>
</feature>
<feature type="compositionally biased region" description="Polar residues" evidence="1">
    <location>
        <begin position="105"/>
        <end position="124"/>
    </location>
</feature>
<evidence type="ECO:0000313" key="3">
    <source>
        <dbReference type="Proteomes" id="UP000243975"/>
    </source>
</evidence>
<feature type="compositionally biased region" description="Basic and acidic residues" evidence="1">
    <location>
        <begin position="44"/>
        <end position="54"/>
    </location>
</feature>
<protein>
    <submittedName>
        <fullName evidence="2">Uncharacterized protein</fullName>
    </submittedName>
</protein>
<dbReference type="AlphaFoldDB" id="A0A124RGA7"/>
<sequence>MPRTTRVRAQPSLSNGSAASLSSPSPRPGGLVDYEDDDDDDEDYKPPPRNKSDKSEDDEGILEFRLKRKLSASKQEPDLVKKQRLGGKNPKSKESVFATLCSTLSQAVLPSKKTPNATNSPNSQEMDKVPDEKSHEDKGDTNLNEESEADKGGTAVAINGS</sequence>